<dbReference type="HAMAP" id="MF_00479">
    <property type="entry name" value="RsxG_RnfG"/>
    <property type="match status" value="1"/>
</dbReference>
<dbReference type="Proteomes" id="UP000298049">
    <property type="component" value="Chromosome"/>
</dbReference>
<keyword evidence="6" id="KW-0472">Membrane</keyword>
<feature type="compositionally biased region" description="Basic and acidic residues" evidence="7">
    <location>
        <begin position="221"/>
        <end position="235"/>
    </location>
</feature>
<evidence type="ECO:0000256" key="3">
    <source>
        <dbReference type="ARBA" id="ARBA00022630"/>
    </source>
</evidence>
<comment type="subcellular location">
    <subcellularLocation>
        <location evidence="6">Cell inner membrane</location>
        <topology evidence="6">Single-pass membrane protein</topology>
    </subcellularLocation>
</comment>
<keyword evidence="6" id="KW-1133">Transmembrane helix</keyword>
<dbReference type="AlphaFoldDB" id="A0A4P7XH78"/>
<evidence type="ECO:0000313" key="9">
    <source>
        <dbReference type="EMBL" id="QCF26366.1"/>
    </source>
</evidence>
<accession>A0A4P7XH78</accession>
<keyword evidence="6" id="KW-0812">Transmembrane</keyword>
<dbReference type="NCBIfam" id="NF002519">
    <property type="entry name" value="PRK01908.1"/>
    <property type="match status" value="1"/>
</dbReference>
<comment type="similarity">
    <text evidence="6">Belongs to the RnfG family.</text>
</comment>
<comment type="cofactor">
    <cofactor evidence="6">
        <name>FMN</name>
        <dbReference type="ChEBI" id="CHEBI:58210"/>
    </cofactor>
</comment>
<evidence type="ECO:0000256" key="4">
    <source>
        <dbReference type="ARBA" id="ARBA00022643"/>
    </source>
</evidence>
<evidence type="ECO:0000259" key="8">
    <source>
        <dbReference type="SMART" id="SM00900"/>
    </source>
</evidence>
<keyword evidence="6" id="KW-0997">Cell inner membrane</keyword>
<keyword evidence="1 6" id="KW-0813">Transport</keyword>
<keyword evidence="10" id="KW-1185">Reference proteome</keyword>
<dbReference type="OrthoDB" id="9784165at2"/>
<evidence type="ECO:0000256" key="6">
    <source>
        <dbReference type="HAMAP-Rule" id="MF_00479"/>
    </source>
</evidence>
<dbReference type="SMART" id="SM00900">
    <property type="entry name" value="FMN_bind"/>
    <property type="match status" value="1"/>
</dbReference>
<evidence type="ECO:0000256" key="5">
    <source>
        <dbReference type="ARBA" id="ARBA00022982"/>
    </source>
</evidence>
<dbReference type="GO" id="GO:0022900">
    <property type="term" value="P:electron transport chain"/>
    <property type="evidence" value="ECO:0007669"/>
    <property type="project" value="UniProtKB-UniRule"/>
</dbReference>
<organism evidence="9 10">
    <name type="scientific">Hydrocarboniclastica marina</name>
    <dbReference type="NCBI Taxonomy" id="2259620"/>
    <lineage>
        <taxon>Bacteria</taxon>
        <taxon>Pseudomonadati</taxon>
        <taxon>Pseudomonadota</taxon>
        <taxon>Gammaproteobacteria</taxon>
        <taxon>Alteromonadales</taxon>
        <taxon>Alteromonadaceae</taxon>
        <taxon>Hydrocarboniclastica</taxon>
    </lineage>
</organism>
<reference evidence="9 10" key="1">
    <citation type="submission" date="2018-07" db="EMBL/GenBank/DDBJ databases">
        <title>Marsedoiliclastica nanhaica gen. nov. sp. nov., a novel marine hydrocarbonoclastic bacterium isolated from an in-situ enriched hydrocarbon-degrading consortium in deep-sea sediment.</title>
        <authorList>
            <person name="Dong C."/>
            <person name="Ma T."/>
            <person name="Liu R."/>
            <person name="Shao Z."/>
        </authorList>
    </citation>
    <scope>NUCLEOTIDE SEQUENCE [LARGE SCALE GENOMIC DNA]</scope>
    <source>
        <strain evidence="10">soil36-7</strain>
    </source>
</reference>
<evidence type="ECO:0000313" key="10">
    <source>
        <dbReference type="Proteomes" id="UP000298049"/>
    </source>
</evidence>
<dbReference type="PIRSF" id="PIRSF006091">
    <property type="entry name" value="E_trnsport_RnfG"/>
    <property type="match status" value="1"/>
</dbReference>
<comment type="subunit">
    <text evidence="6">The complex is composed of six subunits: RnfA, RnfB, RnfC, RnfD, RnfE and RnfG.</text>
</comment>
<dbReference type="RefSeq" id="WP_136549086.1">
    <property type="nucleotide sequence ID" value="NZ_CP031093.1"/>
</dbReference>
<dbReference type="PANTHER" id="PTHR36118:SF1">
    <property type="entry name" value="ION-TRANSLOCATING OXIDOREDUCTASE COMPLEX SUBUNIT G"/>
    <property type="match status" value="1"/>
</dbReference>
<feature type="region of interest" description="Disordered" evidence="7">
    <location>
        <begin position="209"/>
        <end position="247"/>
    </location>
</feature>
<dbReference type="GO" id="GO:0010181">
    <property type="term" value="F:FMN binding"/>
    <property type="evidence" value="ECO:0007669"/>
    <property type="project" value="InterPro"/>
</dbReference>
<feature type="domain" description="FMN-binding" evidence="8">
    <location>
        <begin position="104"/>
        <end position="196"/>
    </location>
</feature>
<sequence>MSAVSRVVIKNALGLGLFAMVTAGLVALTQQLTADDIAVQKRRAQASALLEVIPRAYHDNELAESAFTIAANPALGFQKNGTGYRALRDGAVSAVILPVVAPDGYAGAIRLILGIDRSGRLLGVRVLDHHETPGLGDQIETRKSDWILGFTGHSLGNPEPDGWKVRKHGGEFDQFTGATITPSAVVRAVRRALAYFHAHQEVLFDKSVSAVGDGGGAPRKNSTERKIEHGSRHAAPDPTRQPYQDSM</sequence>
<dbReference type="NCBIfam" id="TIGR01947">
    <property type="entry name" value="rnfG"/>
    <property type="match status" value="1"/>
</dbReference>
<dbReference type="GO" id="GO:0009055">
    <property type="term" value="F:electron transfer activity"/>
    <property type="evidence" value="ECO:0007669"/>
    <property type="project" value="InterPro"/>
</dbReference>
<protein>
    <recommendedName>
        <fullName evidence="6">Ion-translocating oxidoreductase complex subunit G</fullName>
        <ecNumber evidence="6">7.-.-.-</ecNumber>
    </recommendedName>
    <alternativeName>
        <fullName evidence="6">Rnf electron transport complex subunit G</fullName>
    </alternativeName>
</protein>
<dbReference type="InterPro" id="IPR010209">
    <property type="entry name" value="Ion_transpt_RnfG/RsxG"/>
</dbReference>
<evidence type="ECO:0000256" key="1">
    <source>
        <dbReference type="ARBA" id="ARBA00022448"/>
    </source>
</evidence>
<keyword evidence="6" id="KW-1003">Cell membrane</keyword>
<proteinExistence type="inferred from homology"/>
<gene>
    <name evidence="6" type="primary">rnfG</name>
    <name evidence="9" type="ORF">soil367_10700</name>
</gene>
<comment type="function">
    <text evidence="6">Part of a membrane-bound complex that couples electron transfer with translocation of ions across the membrane.</text>
</comment>
<dbReference type="EMBL" id="CP031093">
    <property type="protein sequence ID" value="QCF26366.1"/>
    <property type="molecule type" value="Genomic_DNA"/>
</dbReference>
<keyword evidence="3 6" id="KW-0285">Flavoprotein</keyword>
<dbReference type="EC" id="7.-.-.-" evidence="6"/>
<dbReference type="KEGG" id="hmi:soil367_10700"/>
<evidence type="ECO:0000256" key="7">
    <source>
        <dbReference type="SAM" id="MobiDB-lite"/>
    </source>
</evidence>
<keyword evidence="6" id="KW-1278">Translocase</keyword>
<dbReference type="PANTHER" id="PTHR36118">
    <property type="entry name" value="ION-TRANSLOCATING OXIDOREDUCTASE COMPLEX SUBUNIT G"/>
    <property type="match status" value="1"/>
</dbReference>
<dbReference type="GO" id="GO:0005886">
    <property type="term" value="C:plasma membrane"/>
    <property type="evidence" value="ECO:0007669"/>
    <property type="project" value="UniProtKB-SubCell"/>
</dbReference>
<keyword evidence="2 6" id="KW-0597">Phosphoprotein</keyword>
<dbReference type="Pfam" id="PF04205">
    <property type="entry name" value="FMN_bind"/>
    <property type="match status" value="1"/>
</dbReference>
<dbReference type="InterPro" id="IPR007329">
    <property type="entry name" value="FMN-bd"/>
</dbReference>
<keyword evidence="4 6" id="KW-0288">FMN</keyword>
<feature type="modified residue" description="FMN phosphoryl threonine" evidence="6">
    <location>
        <position position="179"/>
    </location>
</feature>
<evidence type="ECO:0000256" key="2">
    <source>
        <dbReference type="ARBA" id="ARBA00022553"/>
    </source>
</evidence>
<name>A0A4P7XH78_9ALTE</name>
<keyword evidence="5 6" id="KW-0249">Electron transport</keyword>